<comment type="caution">
    <text evidence="4">The sequence shown here is derived from an EMBL/GenBank/DDBJ whole genome shotgun (WGS) entry which is preliminary data.</text>
</comment>
<dbReference type="SUPFAM" id="SSF140453">
    <property type="entry name" value="EsxAB dimer-like"/>
    <property type="match status" value="1"/>
</dbReference>
<feature type="transmembrane region" description="Helical" evidence="2">
    <location>
        <begin position="147"/>
        <end position="172"/>
    </location>
</feature>
<keyword evidence="2" id="KW-1133">Transmembrane helix</keyword>
<evidence type="ECO:0000256" key="2">
    <source>
        <dbReference type="SAM" id="Phobius"/>
    </source>
</evidence>
<protein>
    <recommendedName>
        <fullName evidence="3">Outer membrane channel protein CpnT-like N-terminal domain-containing protein</fullName>
    </recommendedName>
</protein>
<feature type="transmembrane region" description="Helical" evidence="2">
    <location>
        <begin position="178"/>
        <end position="203"/>
    </location>
</feature>
<gene>
    <name evidence="4" type="ORF">CLV71_106353</name>
</gene>
<dbReference type="RefSeq" id="WP_133904212.1">
    <property type="nucleotide sequence ID" value="NZ_SOCP01000006.1"/>
</dbReference>
<sequence length="284" mass="29221">MTTATSGAGIVDTYAGLVDSITSDSESEGEKVVDVALSATGAVIDTIGAAVDPFGFIVSAGVGWLLEHVSFLREPLDALLGNPDEINANVDALKQAAAEMKTIAEEHRQDLSTVAEWQGKSGDAYTQSLDQMAGELQSLGMTLDGTAAVVGISGMLVTTLRGIVFDIIASLITELVRYALIAAASAAFTFGGSIAAFCGVAGARAAATAARISGKISKLISGLGRQAGRLSKLAHSMSKLAEGLDRFSTAGDLAFGGYQAAKPYSTPDQSPPDHRRPPDLPYLA</sequence>
<evidence type="ECO:0000256" key="1">
    <source>
        <dbReference type="SAM" id="MobiDB-lite"/>
    </source>
</evidence>
<dbReference type="InterPro" id="IPR057746">
    <property type="entry name" value="CpnT-like_N"/>
</dbReference>
<reference evidence="4 5" key="1">
    <citation type="submission" date="2019-03" db="EMBL/GenBank/DDBJ databases">
        <title>Genomic Encyclopedia of Archaeal and Bacterial Type Strains, Phase II (KMG-II): from individual species to whole genera.</title>
        <authorList>
            <person name="Goeker M."/>
        </authorList>
    </citation>
    <scope>NUCLEOTIDE SEQUENCE [LARGE SCALE GENOMIC DNA]</scope>
    <source>
        <strain evidence="4 5">DSM 45499</strain>
    </source>
</reference>
<organism evidence="4 5">
    <name type="scientific">Actinophytocola oryzae</name>
    <dbReference type="NCBI Taxonomy" id="502181"/>
    <lineage>
        <taxon>Bacteria</taxon>
        <taxon>Bacillati</taxon>
        <taxon>Actinomycetota</taxon>
        <taxon>Actinomycetes</taxon>
        <taxon>Pseudonocardiales</taxon>
        <taxon>Pseudonocardiaceae</taxon>
    </lineage>
</organism>
<dbReference type="Proteomes" id="UP000294927">
    <property type="component" value="Unassembled WGS sequence"/>
</dbReference>
<keyword evidence="2" id="KW-0472">Membrane</keyword>
<dbReference type="EMBL" id="SOCP01000006">
    <property type="protein sequence ID" value="TDV51007.1"/>
    <property type="molecule type" value="Genomic_DNA"/>
</dbReference>
<name>A0A4R7VP90_9PSEU</name>
<dbReference type="InterPro" id="IPR036689">
    <property type="entry name" value="ESAT-6-like_sf"/>
</dbReference>
<dbReference type="Pfam" id="PF25547">
    <property type="entry name" value="WXG100_2"/>
    <property type="match status" value="1"/>
</dbReference>
<accession>A0A4R7VP90</accession>
<evidence type="ECO:0000313" key="5">
    <source>
        <dbReference type="Proteomes" id="UP000294927"/>
    </source>
</evidence>
<keyword evidence="5" id="KW-1185">Reference proteome</keyword>
<proteinExistence type="predicted"/>
<dbReference type="AlphaFoldDB" id="A0A4R7VP90"/>
<evidence type="ECO:0000313" key="4">
    <source>
        <dbReference type="EMBL" id="TDV51007.1"/>
    </source>
</evidence>
<dbReference type="OrthoDB" id="4763957at2"/>
<keyword evidence="2" id="KW-0812">Transmembrane</keyword>
<evidence type="ECO:0000259" key="3">
    <source>
        <dbReference type="Pfam" id="PF25547"/>
    </source>
</evidence>
<feature type="domain" description="Outer membrane channel protein CpnT-like N-terminal" evidence="3">
    <location>
        <begin position="81"/>
        <end position="192"/>
    </location>
</feature>
<feature type="region of interest" description="Disordered" evidence="1">
    <location>
        <begin position="260"/>
        <end position="284"/>
    </location>
</feature>